<evidence type="ECO:0000256" key="1">
    <source>
        <dbReference type="SAM" id="SignalP"/>
    </source>
</evidence>
<proteinExistence type="predicted"/>
<dbReference type="EMBL" id="MIGZ01000073">
    <property type="protein sequence ID" value="ODQ93269.1"/>
    <property type="molecule type" value="Genomic_DNA"/>
</dbReference>
<dbReference type="PROSITE" id="PS51318">
    <property type="entry name" value="TAT"/>
    <property type="match status" value="1"/>
</dbReference>
<gene>
    <name evidence="3" type="ORF">BHQ17_13920</name>
</gene>
<comment type="caution">
    <text evidence="3">The sequence shown here is derived from an EMBL/GenBank/DDBJ whole genome shotgun (WGS) entry which is preliminary data.</text>
</comment>
<keyword evidence="1" id="KW-0732">Signal</keyword>
<feature type="chain" id="PRO_5039055143" description="Haemophore haem-binding domain-containing protein" evidence="1">
    <location>
        <begin position="36"/>
        <end position="133"/>
    </location>
</feature>
<evidence type="ECO:0000259" key="2">
    <source>
        <dbReference type="Pfam" id="PF16525"/>
    </source>
</evidence>
<dbReference type="InterPro" id="IPR032407">
    <property type="entry name" value="MHB"/>
</dbReference>
<dbReference type="Gene3D" id="1.20.20.20">
    <property type="entry name" value="Haemophore, haem-binding domain"/>
    <property type="match status" value="1"/>
</dbReference>
<evidence type="ECO:0000313" key="3">
    <source>
        <dbReference type="EMBL" id="ODQ93269.1"/>
    </source>
</evidence>
<protein>
    <recommendedName>
        <fullName evidence="2">Haemophore haem-binding domain-containing protein</fullName>
    </recommendedName>
</protein>
<reference evidence="4" key="1">
    <citation type="submission" date="2016-09" db="EMBL/GenBank/DDBJ databases">
        <authorList>
            <person name="Greninger A.L."/>
            <person name="Jerome K.R."/>
            <person name="Mcnair B."/>
            <person name="Wallis C."/>
            <person name="Fang F."/>
        </authorList>
    </citation>
    <scope>NUCLEOTIDE SEQUENCE [LARGE SCALE GENOMIC DNA]</scope>
    <source>
        <strain evidence="4">M7</strain>
    </source>
</reference>
<dbReference type="AlphaFoldDB" id="A0A1E3RTT2"/>
<dbReference type="InterPro" id="IPR006311">
    <property type="entry name" value="TAT_signal"/>
</dbReference>
<feature type="signal peptide" evidence="1">
    <location>
        <begin position="1"/>
        <end position="35"/>
    </location>
</feature>
<accession>A0A1E3RTT2</accession>
<sequence>MKFSGIAARRGIVGACAASVLGGLAVATIAAPSAAASPEQCTASAVSGTVSSVTGSARAYLDSHPGANQAVTTAFNQPRPAAAATLRGYFTNNPGEYYDLRGILAPIGDVQSTCNVSVLPPDLASAYNEFMAG</sequence>
<dbReference type="Proteomes" id="UP000094243">
    <property type="component" value="Unassembled WGS sequence"/>
</dbReference>
<name>A0A1E3RTT2_9MYCO</name>
<dbReference type="GO" id="GO:0020037">
    <property type="term" value="F:heme binding"/>
    <property type="evidence" value="ECO:0007669"/>
    <property type="project" value="InterPro"/>
</dbReference>
<dbReference type="NCBIfam" id="TIGR04529">
    <property type="entry name" value="MTB_hemophore"/>
    <property type="match status" value="1"/>
</dbReference>
<dbReference type="Pfam" id="PF16525">
    <property type="entry name" value="MHB"/>
    <property type="match status" value="1"/>
</dbReference>
<organism evidence="3 4">
    <name type="scientific">Mycolicibacterium holsaticum</name>
    <dbReference type="NCBI Taxonomy" id="152142"/>
    <lineage>
        <taxon>Bacteria</taxon>
        <taxon>Bacillati</taxon>
        <taxon>Actinomycetota</taxon>
        <taxon>Actinomycetes</taxon>
        <taxon>Mycobacteriales</taxon>
        <taxon>Mycobacteriaceae</taxon>
        <taxon>Mycolicibacterium</taxon>
    </lineage>
</organism>
<feature type="domain" description="Haemophore haem-binding" evidence="2">
    <location>
        <begin position="40"/>
        <end position="115"/>
    </location>
</feature>
<evidence type="ECO:0000313" key="4">
    <source>
        <dbReference type="Proteomes" id="UP000094243"/>
    </source>
</evidence>
<dbReference type="RefSeq" id="WP_069405776.1">
    <property type="nucleotide sequence ID" value="NZ_MIGZ01000073.1"/>
</dbReference>
<dbReference type="OrthoDB" id="4726347at2"/>
<dbReference type="InterPro" id="IPR038378">
    <property type="entry name" value="MHB_sf"/>
</dbReference>
<keyword evidence="4" id="KW-1185">Reference proteome</keyword>